<sequence>MTISRRTFLVRMAQVAVVGGLLPGLAGCDGLVRDDLERGEGYDALLATLGEQRAGMLLHASLAPSSHNVQPWTVSVVDNDHWVIGIADRRRLPAVDPRNREILLSIGAFAESLVLAGGAFGLSCRTRLISDDPYASEVLEVRLEQARSSGYPLSRLLQRRTLRSAFDTREIEAADFSHLVEGDEGFFYFPSASRESNWLDNATIEANRQQVKRSDVQQELASWIRWSDAAAARHRNGLTPEAMGITGLAGWYVRNFYGRDDVFNKDFRKNTVNRVISQVSQGGGWIVVTGRDHSNSSLIDAGRRFQRMFLRAREKSVGIHPMSQVLEESPWNEKARASLGLPGEPHFLIRTGYSRDYPLPVSLRMPLDRLVSIKPF</sequence>
<evidence type="ECO:0000313" key="1">
    <source>
        <dbReference type="EMBL" id="HED31773.1"/>
    </source>
</evidence>
<reference evidence="1" key="1">
    <citation type="journal article" date="2020" name="mSystems">
        <title>Genome- and Community-Level Interaction Insights into Carbon Utilization and Element Cycling Functions of Hydrothermarchaeota in Hydrothermal Sediment.</title>
        <authorList>
            <person name="Zhou Z."/>
            <person name="Liu Y."/>
            <person name="Xu W."/>
            <person name="Pan J."/>
            <person name="Luo Z.H."/>
            <person name="Li M."/>
        </authorList>
    </citation>
    <scope>NUCLEOTIDE SEQUENCE [LARGE SCALE GENOMIC DNA]</scope>
    <source>
        <strain evidence="1">SpSt-1181</strain>
    </source>
</reference>
<dbReference type="Gene3D" id="3.40.109.10">
    <property type="entry name" value="NADH Oxidase"/>
    <property type="match status" value="1"/>
</dbReference>
<dbReference type="InterPro" id="IPR000415">
    <property type="entry name" value="Nitroreductase-like"/>
</dbReference>
<dbReference type="AlphaFoldDB" id="A0A831STD4"/>
<accession>A0A831STD4</accession>
<comment type="caution">
    <text evidence="1">The sequence shown here is derived from an EMBL/GenBank/DDBJ whole genome shotgun (WGS) entry which is preliminary data.</text>
</comment>
<dbReference type="NCBIfam" id="NF047509">
    <property type="entry name" value="Rv3131_FMN_oxido"/>
    <property type="match status" value="1"/>
</dbReference>
<name>A0A831STD4_PROAE</name>
<protein>
    <recommendedName>
        <fullName evidence="2">Nitroreductase domain-containing protein</fullName>
    </recommendedName>
</protein>
<evidence type="ECO:0008006" key="2">
    <source>
        <dbReference type="Google" id="ProtNLM"/>
    </source>
</evidence>
<organism evidence="1">
    <name type="scientific">Prosthecochloris aestuarii</name>
    <dbReference type="NCBI Taxonomy" id="1102"/>
    <lineage>
        <taxon>Bacteria</taxon>
        <taxon>Pseudomonadati</taxon>
        <taxon>Chlorobiota</taxon>
        <taxon>Chlorobiia</taxon>
        <taxon>Chlorobiales</taxon>
        <taxon>Chlorobiaceae</taxon>
        <taxon>Prosthecochloris</taxon>
    </lineage>
</organism>
<dbReference type="GO" id="GO:0016491">
    <property type="term" value="F:oxidoreductase activity"/>
    <property type="evidence" value="ECO:0007669"/>
    <property type="project" value="InterPro"/>
</dbReference>
<dbReference type="InterPro" id="IPR006311">
    <property type="entry name" value="TAT_signal"/>
</dbReference>
<gene>
    <name evidence="1" type="ORF">ENN50_08895</name>
</gene>
<dbReference type="SUPFAM" id="SSF55469">
    <property type="entry name" value="FMN-dependent nitroreductase-like"/>
    <property type="match status" value="2"/>
</dbReference>
<dbReference type="Proteomes" id="UP000886335">
    <property type="component" value="Unassembled WGS sequence"/>
</dbReference>
<proteinExistence type="predicted"/>
<dbReference type="PROSITE" id="PS51257">
    <property type="entry name" value="PROKAR_LIPOPROTEIN"/>
    <property type="match status" value="1"/>
</dbReference>
<dbReference type="EMBL" id="DSBW01000193">
    <property type="protein sequence ID" value="HED31773.1"/>
    <property type="molecule type" value="Genomic_DNA"/>
</dbReference>
<dbReference type="PROSITE" id="PS51318">
    <property type="entry name" value="TAT"/>
    <property type="match status" value="1"/>
</dbReference>